<keyword evidence="2" id="KW-1185">Reference proteome</keyword>
<proteinExistence type="predicted"/>
<gene>
    <name evidence="1" type="ORF">DVR12_22790</name>
</gene>
<sequence>MKKISLLLLIGLIGHLTLYGQVWGDWIDVGYGIQVAFKFGNKPCTFANTYARIRNTSQNTYCTVNVAKNNDFILKKTFEYQKDKNGILSAITKK</sequence>
<evidence type="ECO:0000313" key="2">
    <source>
        <dbReference type="Proteomes" id="UP000260644"/>
    </source>
</evidence>
<reference evidence="1 2" key="1">
    <citation type="submission" date="2018-07" db="EMBL/GenBank/DDBJ databases">
        <title>Chitinophaga K2CV101002-2 sp. nov., isolated from a monsoon evergreen broad-leaved forest soil.</title>
        <authorList>
            <person name="Lv Y."/>
        </authorList>
    </citation>
    <scope>NUCLEOTIDE SEQUENCE [LARGE SCALE GENOMIC DNA]</scope>
    <source>
        <strain evidence="1 2">GDMCC 1.1288</strain>
    </source>
</reference>
<protein>
    <submittedName>
        <fullName evidence="1">Uncharacterized protein</fullName>
    </submittedName>
</protein>
<dbReference type="EMBL" id="QPMM01000013">
    <property type="protein sequence ID" value="RFS19464.1"/>
    <property type="molecule type" value="Genomic_DNA"/>
</dbReference>
<comment type="caution">
    <text evidence="1">The sequence shown here is derived from an EMBL/GenBank/DDBJ whole genome shotgun (WGS) entry which is preliminary data.</text>
</comment>
<dbReference type="AlphaFoldDB" id="A0A3E1Y454"/>
<evidence type="ECO:0000313" key="1">
    <source>
        <dbReference type="EMBL" id="RFS19464.1"/>
    </source>
</evidence>
<name>A0A3E1Y454_9BACT</name>
<organism evidence="1 2">
    <name type="scientific">Chitinophaga silvatica</name>
    <dbReference type="NCBI Taxonomy" id="2282649"/>
    <lineage>
        <taxon>Bacteria</taxon>
        <taxon>Pseudomonadati</taxon>
        <taxon>Bacteroidota</taxon>
        <taxon>Chitinophagia</taxon>
        <taxon>Chitinophagales</taxon>
        <taxon>Chitinophagaceae</taxon>
        <taxon>Chitinophaga</taxon>
    </lineage>
</organism>
<accession>A0A3E1Y454</accession>
<dbReference type="Proteomes" id="UP000260644">
    <property type="component" value="Unassembled WGS sequence"/>
</dbReference>
<dbReference type="RefSeq" id="WP_116978118.1">
    <property type="nucleotide sequence ID" value="NZ_QPMM01000013.1"/>
</dbReference>